<protein>
    <submittedName>
        <fullName evidence="4">Peptidase M23</fullName>
    </submittedName>
</protein>
<dbReference type="KEGG" id="dao:Desac_0027"/>
<reference evidence="5" key="2">
    <citation type="submission" date="2011-03" db="EMBL/GenBank/DDBJ databases">
        <title>The complete genome of Desulfobacca acetoxidans DSM 11109.</title>
        <authorList>
            <consortium name="US DOE Joint Genome Institute (JGI-PGF)"/>
            <person name="Lucas S."/>
            <person name="Copeland A."/>
            <person name="Lapidus A."/>
            <person name="Bruce D."/>
            <person name="Goodwin L."/>
            <person name="Pitluck S."/>
            <person name="Peters L."/>
            <person name="Kyrpides N."/>
            <person name="Mavromatis K."/>
            <person name="Ivanova N."/>
            <person name="Ovchinnikova G."/>
            <person name="Teshima H."/>
            <person name="Detter J.C."/>
            <person name="Han C."/>
            <person name="Land M."/>
            <person name="Hauser L."/>
            <person name="Markowitz V."/>
            <person name="Cheng J.-F."/>
            <person name="Hugenholtz P."/>
            <person name="Woyke T."/>
            <person name="Wu D."/>
            <person name="Spring S."/>
            <person name="Schueler E."/>
            <person name="Brambilla E."/>
            <person name="Klenk H.-P."/>
            <person name="Eisen J.A."/>
        </authorList>
    </citation>
    <scope>NUCLEOTIDE SEQUENCE [LARGE SCALE GENOMIC DNA]</scope>
    <source>
        <strain evidence="5">ATCC 700848 / DSM 11109 / ASRB2</strain>
    </source>
</reference>
<name>F2NGL9_DESAR</name>
<feature type="domain" description="M23ase beta-sheet core" evidence="3">
    <location>
        <begin position="315"/>
        <end position="409"/>
    </location>
</feature>
<reference evidence="4 5" key="1">
    <citation type="journal article" date="2011" name="Stand. Genomic Sci.">
        <title>Complete genome sequence of the acetate-degrading sulfate reducer Desulfobacca acetoxidans type strain (ASRB2).</title>
        <authorList>
            <person name="Goker M."/>
            <person name="Teshima H."/>
            <person name="Lapidus A."/>
            <person name="Nolan M."/>
            <person name="Lucas S."/>
            <person name="Hammon N."/>
            <person name="Deshpande S."/>
            <person name="Cheng J.F."/>
            <person name="Tapia R."/>
            <person name="Han C."/>
            <person name="Goodwin L."/>
            <person name="Pitluck S."/>
            <person name="Huntemann M."/>
            <person name="Liolios K."/>
            <person name="Ivanova N."/>
            <person name="Pagani I."/>
            <person name="Mavromatis K."/>
            <person name="Ovchinikova G."/>
            <person name="Pati A."/>
            <person name="Chen A."/>
            <person name="Palaniappan K."/>
            <person name="Land M."/>
            <person name="Hauser L."/>
            <person name="Brambilla E.M."/>
            <person name="Rohde M."/>
            <person name="Spring S."/>
            <person name="Detter J.C."/>
            <person name="Woyke T."/>
            <person name="Bristow J."/>
            <person name="Eisen J.A."/>
            <person name="Markowitz V."/>
            <person name="Hugenholtz P."/>
            <person name="Kyrpides N.C."/>
            <person name="Klenk H.P."/>
        </authorList>
    </citation>
    <scope>NUCLEOTIDE SEQUENCE [LARGE SCALE GENOMIC DNA]</scope>
    <source>
        <strain evidence="5">ATCC 700848 / DSM 11109 / ASRB2</strain>
    </source>
</reference>
<dbReference type="SUPFAM" id="SSF51261">
    <property type="entry name" value="Duplicated hybrid motif"/>
    <property type="match status" value="1"/>
</dbReference>
<dbReference type="InterPro" id="IPR050570">
    <property type="entry name" value="Cell_wall_metabolism_enzyme"/>
</dbReference>
<evidence type="ECO:0000259" key="3">
    <source>
        <dbReference type="Pfam" id="PF01551"/>
    </source>
</evidence>
<evidence type="ECO:0000256" key="2">
    <source>
        <dbReference type="SAM" id="MobiDB-lite"/>
    </source>
</evidence>
<dbReference type="Proteomes" id="UP000000483">
    <property type="component" value="Chromosome"/>
</dbReference>
<dbReference type="HOGENOM" id="CLU_048239_0_0_7"/>
<dbReference type="STRING" id="880072.Desac_0027"/>
<dbReference type="PANTHER" id="PTHR21666">
    <property type="entry name" value="PEPTIDASE-RELATED"/>
    <property type="match status" value="1"/>
</dbReference>
<gene>
    <name evidence="4" type="ordered locus">Desac_0027</name>
</gene>
<dbReference type="EMBL" id="CP002629">
    <property type="protein sequence ID" value="AEB07926.1"/>
    <property type="molecule type" value="Genomic_DNA"/>
</dbReference>
<dbReference type="Gene3D" id="2.70.70.10">
    <property type="entry name" value="Glucose Permease (Domain IIA)"/>
    <property type="match status" value="1"/>
</dbReference>
<sequence>MARTWFEGTPPEIQLRPEGSMVGASQEFTLAVADAESGLSRIKVQFRQGSTEKEVVFQSFPGRRWGRGGDERKVELPLILEPKAWGCQDGPAELIIQARDYSWRGWFKGNTASLTRKLTIDLTPLRLTFISINEFINQGGTGLVVYQINKPAAASGVRVNGELFPGFPAPGGDAGRRLAFFAVPYLLPQPLTLELIAADQGGAEVKNRVHYRLKSKRWRADRINLSDAFLNRKMPEFQEVDQELKNIQNPLEVFLRINRDEREKNNRLIQEICKQSQPERLWQGAFVRLPNSKPMAAFADHRSYIYQGREIDRQVHLGQDLASLEKALIPAANHGLVIFTGPLGIYGQSVVLDHGWGLCSLYSHLSEIRVEKGQRVNKGEVLGRTGATGMAGGDHLHFSVMIQGKFVNPLEWWDLHWIKDQVERQLAGIEPAVAATAQTAPPKAARTKPRTAKKRNR</sequence>
<keyword evidence="5" id="KW-1185">Reference proteome</keyword>
<proteinExistence type="predicted"/>
<dbReference type="InterPro" id="IPR011055">
    <property type="entry name" value="Dup_hybrid_motif"/>
</dbReference>
<dbReference type="AlphaFoldDB" id="F2NGL9"/>
<evidence type="ECO:0000256" key="1">
    <source>
        <dbReference type="ARBA" id="ARBA00022729"/>
    </source>
</evidence>
<accession>F2NGL9</accession>
<dbReference type="PANTHER" id="PTHR21666:SF289">
    <property type="entry name" value="L-ALA--D-GLU ENDOPEPTIDASE"/>
    <property type="match status" value="1"/>
</dbReference>
<dbReference type="CDD" id="cd12797">
    <property type="entry name" value="M23_peptidase"/>
    <property type="match status" value="1"/>
</dbReference>
<dbReference type="eggNOG" id="COG0739">
    <property type="taxonomic scope" value="Bacteria"/>
</dbReference>
<feature type="compositionally biased region" description="Low complexity" evidence="2">
    <location>
        <begin position="433"/>
        <end position="444"/>
    </location>
</feature>
<feature type="compositionally biased region" description="Basic residues" evidence="2">
    <location>
        <begin position="445"/>
        <end position="457"/>
    </location>
</feature>
<organism evidence="4 5">
    <name type="scientific">Desulfobacca acetoxidans (strain ATCC 700848 / DSM 11109 / ASRB2)</name>
    <dbReference type="NCBI Taxonomy" id="880072"/>
    <lineage>
        <taxon>Bacteria</taxon>
        <taxon>Pseudomonadati</taxon>
        <taxon>Thermodesulfobacteriota</taxon>
        <taxon>Desulfobaccia</taxon>
        <taxon>Desulfobaccales</taxon>
        <taxon>Desulfobaccaceae</taxon>
        <taxon>Desulfobacca</taxon>
    </lineage>
</organism>
<keyword evidence="1" id="KW-0732">Signal</keyword>
<dbReference type="InterPro" id="IPR016047">
    <property type="entry name" value="M23ase_b-sheet_dom"/>
</dbReference>
<evidence type="ECO:0000313" key="5">
    <source>
        <dbReference type="Proteomes" id="UP000000483"/>
    </source>
</evidence>
<feature type="region of interest" description="Disordered" evidence="2">
    <location>
        <begin position="433"/>
        <end position="457"/>
    </location>
</feature>
<dbReference type="GO" id="GO:0004222">
    <property type="term" value="F:metalloendopeptidase activity"/>
    <property type="evidence" value="ECO:0007669"/>
    <property type="project" value="TreeGrafter"/>
</dbReference>
<dbReference type="Pfam" id="PF01551">
    <property type="entry name" value="Peptidase_M23"/>
    <property type="match status" value="1"/>
</dbReference>
<evidence type="ECO:0000313" key="4">
    <source>
        <dbReference type="EMBL" id="AEB07926.1"/>
    </source>
</evidence>